<evidence type="ECO:0000256" key="3">
    <source>
        <dbReference type="PIRNR" id="PIRNR001365"/>
    </source>
</evidence>
<keyword evidence="1 3" id="KW-0456">Lyase</keyword>
<feature type="active site" description="Schiff-base intermediate with substrate" evidence="4">
    <location>
        <position position="166"/>
    </location>
</feature>
<name>A0A1B7IQC8_9ENTR</name>
<dbReference type="InterPro" id="IPR013785">
    <property type="entry name" value="Aldolase_TIM"/>
</dbReference>
<dbReference type="SUPFAM" id="SSF51569">
    <property type="entry name" value="Aldolase"/>
    <property type="match status" value="1"/>
</dbReference>
<evidence type="ECO:0000256" key="1">
    <source>
        <dbReference type="ARBA" id="ARBA00023239"/>
    </source>
</evidence>
<dbReference type="Pfam" id="PF00701">
    <property type="entry name" value="DHDPS"/>
    <property type="match status" value="1"/>
</dbReference>
<dbReference type="OrthoDB" id="199953at2"/>
<evidence type="ECO:0000313" key="7">
    <source>
        <dbReference type="Proteomes" id="UP000078410"/>
    </source>
</evidence>
<evidence type="ECO:0000256" key="5">
    <source>
        <dbReference type="PIRSR" id="PIRSR001365-2"/>
    </source>
</evidence>
<dbReference type="InterPro" id="IPR002220">
    <property type="entry name" value="DapA-like"/>
</dbReference>
<dbReference type="PATRIC" id="fig|1354251.4.peg.1905"/>
<feature type="active site" description="Proton donor/acceptor" evidence="4">
    <location>
        <position position="137"/>
    </location>
</feature>
<feature type="binding site" evidence="5">
    <location>
        <position position="211"/>
    </location>
    <ligand>
        <name>pyruvate</name>
        <dbReference type="ChEBI" id="CHEBI:15361"/>
    </ligand>
</feature>
<dbReference type="GO" id="GO:0005829">
    <property type="term" value="C:cytosol"/>
    <property type="evidence" value="ECO:0007669"/>
    <property type="project" value="TreeGrafter"/>
</dbReference>
<dbReference type="EC" id="4.-.-.-" evidence="6"/>
<sequence>MNQTRFSGVIPPVPTLFDAHGEFDGAAQARLIEHLVASPVNGLFFLGSAGEFANMSDAQRAQVAEFCIKKVAGRKPVLIGIAHCGTQQTINAGLHAQNMGASGVVVVNPWYNPLSEANLLHHYKTIAAALKLPIILYNFPALTGQSIPVHIIRELALNCPNIVGLKDTVDTLSHIRETIHAVKTDRPDFAVFAGYDEYLLGTLILGGDGCIPASANFAPQLTCGILDAWRKQDLSRAIELQQSLSWIPPLYSMDLPFYNAVKYALQLVGVEISVHSLPPASPLTEEMKVEIKNILNRAGVLNSKSVSRCKDTWPA</sequence>
<protein>
    <submittedName>
        <fullName evidence="6">Dihydrodipicolinate synthase</fullName>
        <ecNumber evidence="6">4.-.-.-</ecNumber>
    </submittedName>
</protein>
<evidence type="ECO:0000313" key="6">
    <source>
        <dbReference type="EMBL" id="OAT31954.1"/>
    </source>
</evidence>
<reference evidence="6 7" key="1">
    <citation type="submission" date="2016-04" db="EMBL/GenBank/DDBJ databases">
        <title>ATOL: Assembling a taxonomically balanced genome-scale reconstruction of the evolutionary history of the Enterobacteriaceae.</title>
        <authorList>
            <person name="Plunkett G.III."/>
            <person name="Neeno-Eckwall E.C."/>
            <person name="Glasner J.D."/>
            <person name="Perna N.T."/>
        </authorList>
    </citation>
    <scope>NUCLEOTIDE SEQUENCE [LARGE SCALE GENOMIC DNA]</scope>
    <source>
        <strain evidence="6 7">ATCC 51605</strain>
    </source>
</reference>
<proteinExistence type="inferred from homology"/>
<evidence type="ECO:0000256" key="2">
    <source>
        <dbReference type="ARBA" id="ARBA00023270"/>
    </source>
</evidence>
<dbReference type="CDD" id="cd00408">
    <property type="entry name" value="DHDPS-like"/>
    <property type="match status" value="1"/>
</dbReference>
<dbReference type="PIRSF" id="PIRSF001365">
    <property type="entry name" value="DHDPS"/>
    <property type="match status" value="1"/>
</dbReference>
<comment type="similarity">
    <text evidence="3">Belongs to the DapA family.</text>
</comment>
<keyword evidence="2" id="KW-0704">Schiff base</keyword>
<dbReference type="PANTHER" id="PTHR12128">
    <property type="entry name" value="DIHYDRODIPICOLINATE SYNTHASE"/>
    <property type="match status" value="1"/>
</dbReference>
<organism evidence="6 7">
    <name type="scientific">Buttiauxella brennerae ATCC 51605</name>
    <dbReference type="NCBI Taxonomy" id="1354251"/>
    <lineage>
        <taxon>Bacteria</taxon>
        <taxon>Pseudomonadati</taxon>
        <taxon>Pseudomonadota</taxon>
        <taxon>Gammaproteobacteria</taxon>
        <taxon>Enterobacterales</taxon>
        <taxon>Enterobacteriaceae</taxon>
        <taxon>Buttiauxella</taxon>
    </lineage>
</organism>
<comment type="caution">
    <text evidence="6">The sequence shown here is derived from an EMBL/GenBank/DDBJ whole genome shotgun (WGS) entry which is preliminary data.</text>
</comment>
<dbReference type="AlphaFoldDB" id="A0A1B7IQC8"/>
<dbReference type="EMBL" id="LXER01000017">
    <property type="protein sequence ID" value="OAT31954.1"/>
    <property type="molecule type" value="Genomic_DNA"/>
</dbReference>
<gene>
    <name evidence="6" type="ORF">M975_1846</name>
</gene>
<keyword evidence="7" id="KW-1185">Reference proteome</keyword>
<dbReference type="SMART" id="SM01130">
    <property type="entry name" value="DHDPS"/>
    <property type="match status" value="1"/>
</dbReference>
<dbReference type="RefSeq" id="WP_064558926.1">
    <property type="nucleotide sequence ID" value="NZ_LXER01000017.1"/>
</dbReference>
<dbReference type="GO" id="GO:0016829">
    <property type="term" value="F:lyase activity"/>
    <property type="evidence" value="ECO:0007669"/>
    <property type="project" value="UniProtKB-KW"/>
</dbReference>
<dbReference type="PANTHER" id="PTHR12128:SF28">
    <property type="entry name" value="2-DEHYDRO-3-DEOXY-D-GLUCONATE ALDOLASE YAGE-RELATED"/>
    <property type="match status" value="1"/>
</dbReference>
<evidence type="ECO:0000256" key="4">
    <source>
        <dbReference type="PIRSR" id="PIRSR001365-1"/>
    </source>
</evidence>
<dbReference type="Proteomes" id="UP000078410">
    <property type="component" value="Unassembled WGS sequence"/>
</dbReference>
<dbReference type="InterPro" id="IPR020625">
    <property type="entry name" value="Schiff_base-form_aldolases_AS"/>
</dbReference>
<dbReference type="PROSITE" id="PS00666">
    <property type="entry name" value="DHDPS_2"/>
    <property type="match status" value="1"/>
</dbReference>
<dbReference type="Gene3D" id="3.20.20.70">
    <property type="entry name" value="Aldolase class I"/>
    <property type="match status" value="1"/>
</dbReference>
<accession>A0A1B7IQC8</accession>
<dbReference type="PRINTS" id="PR00146">
    <property type="entry name" value="DHPICSNTHASE"/>
</dbReference>